<dbReference type="AlphaFoldDB" id="E9PAF6"/>
<evidence type="ECO:0000313" key="1">
    <source>
        <dbReference type="EMBL" id="CAA93380.1"/>
    </source>
</evidence>
<organism evidence="1">
    <name type="scientific">Saccharomyces cerevisiae</name>
    <name type="common">Baker's yeast</name>
    <dbReference type="NCBI Taxonomy" id="4932"/>
    <lineage>
        <taxon>Eukaryota</taxon>
        <taxon>Fungi</taxon>
        <taxon>Dikarya</taxon>
        <taxon>Ascomycota</taxon>
        <taxon>Saccharomycotina</taxon>
        <taxon>Saccharomycetes</taxon>
        <taxon>Saccharomycetales</taxon>
        <taxon>Saccharomycetaceae</taxon>
        <taxon>Saccharomyces</taxon>
    </lineage>
</organism>
<sequence length="111" mass="12075">MFNFDWTDSLCCSLMASATSNLDSNILLTSAEFSSVCKLSSSTAFLMSLSRLVNVLLIDNFLDASFDLVLCRSEHGTGAAIEALENDTGCEEFIEETSDDVSETIPEEAEK</sequence>
<accession>E9PAF6</accession>
<dbReference type="EMBL" id="Z69382">
    <property type="protein sequence ID" value="CAA93380.1"/>
    <property type="molecule type" value="Genomic_DNA"/>
</dbReference>
<name>E9PAF6_YEASX</name>
<gene>
    <name evidence="1" type="primary">N1883</name>
</gene>
<proteinExistence type="predicted"/>
<reference evidence="1" key="1">
    <citation type="journal article" date="1997" name="Yeast">
        <title>The DNA sequence of cosmid 14-13b from chromosome XIV of Saccharomyces cerevisiae reveals an unusually high number of overlapping open reading frames.</title>
        <authorList>
            <person name="de Antoni A."/>
            <person name="D'Angelo M."/>
            <person name="Dal Pero F."/>
            <person name="Sartorello F."/>
            <person name="Pandolfo D."/>
            <person name="Pallavicini A."/>
            <person name="Lanfranchi G."/>
            <person name="Valle G."/>
        </authorList>
    </citation>
    <scope>NUCLEOTIDE SEQUENCE</scope>
</reference>
<protein>
    <submittedName>
        <fullName evidence="1">N1883 protein</fullName>
    </submittedName>
</protein>